<dbReference type="Pfam" id="PF00753">
    <property type="entry name" value="Lactamase_B"/>
    <property type="match status" value="1"/>
</dbReference>
<evidence type="ECO:0000313" key="7">
    <source>
        <dbReference type="Proteomes" id="UP000018895"/>
    </source>
</evidence>
<accession>W4QLV2</accession>
<dbReference type="CDD" id="cd16275">
    <property type="entry name" value="BaeB-like_MBL-fold"/>
    <property type="match status" value="1"/>
</dbReference>
<evidence type="ECO:0000256" key="1">
    <source>
        <dbReference type="ARBA" id="ARBA00001947"/>
    </source>
</evidence>
<evidence type="ECO:0000313" key="6">
    <source>
        <dbReference type="EMBL" id="GAE32618.1"/>
    </source>
</evidence>
<dbReference type="PANTHER" id="PTHR46233">
    <property type="entry name" value="HYDROXYACYLGLUTATHIONE HYDROLASE GLOC"/>
    <property type="match status" value="1"/>
</dbReference>
<evidence type="ECO:0000256" key="4">
    <source>
        <dbReference type="ARBA" id="ARBA00022833"/>
    </source>
</evidence>
<keyword evidence="2" id="KW-0479">Metal-binding</keyword>
<comment type="caution">
    <text evidence="6">The sequence shown here is derived from an EMBL/GenBank/DDBJ whole genome shotgun (WGS) entry which is preliminary data.</text>
</comment>
<evidence type="ECO:0000256" key="2">
    <source>
        <dbReference type="ARBA" id="ARBA00022723"/>
    </source>
</evidence>
<comment type="cofactor">
    <cofactor evidence="1">
        <name>Zn(2+)</name>
        <dbReference type="ChEBI" id="CHEBI:29105"/>
    </cofactor>
</comment>
<proteinExistence type="predicted"/>
<sequence length="236" mass="27543">MINLTYKIFQLKAGPPSLQNYMYIIIDNMTSEAAIVDPGWDLNLIKKFFVKFQVKPSMILLTHSHYDHVNLVDPLVKEYNSSVYMSRVERDFYNFKSENLYSFEDLDVLNLGETPIKCIVTPGHTTGSTCYLLEDALFTGDTVFIEGCGLCDKFGGSPEEMYESFQRLKEIILPHVKVYPGHSYREHPGTSFRDLSRFNIYILIESKEHFVRFRMRRTKVFSGSDLNMLDQFRFYN</sequence>
<evidence type="ECO:0000256" key="3">
    <source>
        <dbReference type="ARBA" id="ARBA00022801"/>
    </source>
</evidence>
<gene>
    <name evidence="6" type="ORF">JCM9152_4160</name>
</gene>
<dbReference type="SUPFAM" id="SSF56281">
    <property type="entry name" value="Metallo-hydrolase/oxidoreductase"/>
    <property type="match status" value="1"/>
</dbReference>
<dbReference type="OrthoDB" id="9802248at2"/>
<keyword evidence="7" id="KW-1185">Reference proteome</keyword>
<dbReference type="GO" id="GO:0046872">
    <property type="term" value="F:metal ion binding"/>
    <property type="evidence" value="ECO:0007669"/>
    <property type="project" value="UniProtKB-KW"/>
</dbReference>
<feature type="domain" description="Metallo-beta-lactamase" evidence="5">
    <location>
        <begin position="19"/>
        <end position="182"/>
    </location>
</feature>
<dbReference type="SMART" id="SM00849">
    <property type="entry name" value="Lactamase_B"/>
    <property type="match status" value="1"/>
</dbReference>
<protein>
    <submittedName>
        <fullName evidence="6">Beta-lactamase domain protein</fullName>
    </submittedName>
</protein>
<dbReference type="PANTHER" id="PTHR46233:SF3">
    <property type="entry name" value="HYDROXYACYLGLUTATHIONE HYDROLASE GLOC"/>
    <property type="match status" value="1"/>
</dbReference>
<dbReference type="InterPro" id="IPR051453">
    <property type="entry name" value="MBL_Glyoxalase_II"/>
</dbReference>
<dbReference type="GO" id="GO:0016787">
    <property type="term" value="F:hydrolase activity"/>
    <property type="evidence" value="ECO:0007669"/>
    <property type="project" value="UniProtKB-KW"/>
</dbReference>
<dbReference type="Proteomes" id="UP000018895">
    <property type="component" value="Unassembled WGS sequence"/>
</dbReference>
<dbReference type="STRING" id="1236971.JCM9152_4160"/>
<name>W4QLV2_9BACI</name>
<keyword evidence="3" id="KW-0378">Hydrolase</keyword>
<organism evidence="6 7">
    <name type="scientific">Halalkalibacter hemicellulosilyticusJCM 9152</name>
    <dbReference type="NCBI Taxonomy" id="1236971"/>
    <lineage>
        <taxon>Bacteria</taxon>
        <taxon>Bacillati</taxon>
        <taxon>Bacillota</taxon>
        <taxon>Bacilli</taxon>
        <taxon>Bacillales</taxon>
        <taxon>Bacillaceae</taxon>
        <taxon>Halalkalibacter</taxon>
    </lineage>
</organism>
<dbReference type="EMBL" id="BAUU01000042">
    <property type="protein sequence ID" value="GAE32618.1"/>
    <property type="molecule type" value="Genomic_DNA"/>
</dbReference>
<dbReference type="Gene3D" id="3.60.15.10">
    <property type="entry name" value="Ribonuclease Z/Hydroxyacylglutathione hydrolase-like"/>
    <property type="match status" value="1"/>
</dbReference>
<dbReference type="InterPro" id="IPR036866">
    <property type="entry name" value="RibonucZ/Hydroxyglut_hydro"/>
</dbReference>
<dbReference type="InterPro" id="IPR001279">
    <property type="entry name" value="Metallo-B-lactamas"/>
</dbReference>
<reference evidence="6" key="1">
    <citation type="journal article" date="2014" name="Genome Announc.">
        <title>Draft Genome Sequences of Three Alkaliphilic Bacillus Strains, Bacillus wakoensis JCM 9140T, Bacillus akibai JCM 9157T, and Bacillus hemicellulosilyticus JCM 9152T.</title>
        <authorList>
            <person name="Yuki M."/>
            <person name="Oshima K."/>
            <person name="Suda W."/>
            <person name="Oshida Y."/>
            <person name="Kitamura K."/>
            <person name="Iida T."/>
            <person name="Hattori M."/>
            <person name="Ohkuma M."/>
        </authorList>
    </citation>
    <scope>NUCLEOTIDE SEQUENCE [LARGE SCALE GENOMIC DNA]</scope>
    <source>
        <strain evidence="6">JCM 9152</strain>
    </source>
</reference>
<keyword evidence="4" id="KW-0862">Zinc</keyword>
<dbReference type="AlphaFoldDB" id="W4QLV2"/>
<evidence type="ECO:0000259" key="5">
    <source>
        <dbReference type="SMART" id="SM00849"/>
    </source>
</evidence>